<feature type="region of interest" description="Disordered" evidence="4">
    <location>
        <begin position="107"/>
        <end position="195"/>
    </location>
</feature>
<dbReference type="Proteomes" id="UP000288168">
    <property type="component" value="Unassembled WGS sequence"/>
</dbReference>
<feature type="region of interest" description="Disordered" evidence="4">
    <location>
        <begin position="249"/>
        <end position="281"/>
    </location>
</feature>
<evidence type="ECO:0000313" key="6">
    <source>
        <dbReference type="Proteomes" id="UP000288168"/>
    </source>
</evidence>
<dbReference type="EMBL" id="NKCI01000021">
    <property type="protein sequence ID" value="RSL67214.1"/>
    <property type="molecule type" value="Genomic_DNA"/>
</dbReference>
<keyword evidence="1" id="KW-0677">Repeat</keyword>
<feature type="compositionally biased region" description="Polar residues" evidence="4">
    <location>
        <begin position="109"/>
        <end position="124"/>
    </location>
</feature>
<dbReference type="SMART" id="SM00248">
    <property type="entry name" value="ANK"/>
    <property type="match status" value="3"/>
</dbReference>
<feature type="compositionally biased region" description="Polar residues" evidence="4">
    <location>
        <begin position="1"/>
        <end position="10"/>
    </location>
</feature>
<organism evidence="5 6">
    <name type="scientific">Fusarium duplospermum</name>
    <dbReference type="NCBI Taxonomy" id="1325734"/>
    <lineage>
        <taxon>Eukaryota</taxon>
        <taxon>Fungi</taxon>
        <taxon>Dikarya</taxon>
        <taxon>Ascomycota</taxon>
        <taxon>Pezizomycotina</taxon>
        <taxon>Sordariomycetes</taxon>
        <taxon>Hypocreomycetidae</taxon>
        <taxon>Hypocreales</taxon>
        <taxon>Nectriaceae</taxon>
        <taxon>Fusarium</taxon>
        <taxon>Fusarium solani species complex</taxon>
    </lineage>
</organism>
<dbReference type="PROSITE" id="PS50088">
    <property type="entry name" value="ANK_REPEAT"/>
    <property type="match status" value="2"/>
</dbReference>
<feature type="region of interest" description="Disordered" evidence="4">
    <location>
        <begin position="1"/>
        <end position="37"/>
    </location>
</feature>
<evidence type="ECO:0000313" key="5">
    <source>
        <dbReference type="EMBL" id="RSL67214.1"/>
    </source>
</evidence>
<dbReference type="Pfam" id="PF12796">
    <property type="entry name" value="Ank_2"/>
    <property type="match status" value="1"/>
</dbReference>
<dbReference type="AlphaFoldDB" id="A0A428QPJ8"/>
<feature type="repeat" description="ANK" evidence="3">
    <location>
        <begin position="614"/>
        <end position="654"/>
    </location>
</feature>
<feature type="compositionally biased region" description="Low complexity" evidence="4">
    <location>
        <begin position="125"/>
        <end position="135"/>
    </location>
</feature>
<dbReference type="PANTHER" id="PTHR24126:SF14">
    <property type="entry name" value="ANK_REP_REGION DOMAIN-CONTAINING PROTEIN"/>
    <property type="match status" value="1"/>
</dbReference>
<feature type="compositionally biased region" description="Polar residues" evidence="4">
    <location>
        <begin position="17"/>
        <end position="37"/>
    </location>
</feature>
<dbReference type="SUPFAM" id="SSF48403">
    <property type="entry name" value="Ankyrin repeat"/>
    <property type="match status" value="1"/>
</dbReference>
<evidence type="ECO:0000256" key="1">
    <source>
        <dbReference type="ARBA" id="ARBA00022737"/>
    </source>
</evidence>
<feature type="region of interest" description="Disordered" evidence="4">
    <location>
        <begin position="559"/>
        <end position="585"/>
    </location>
</feature>
<dbReference type="PANTHER" id="PTHR24126">
    <property type="entry name" value="ANKYRIN REPEAT, PH AND SEC7 DOMAIN CONTAINING PROTEIN SECG-RELATED"/>
    <property type="match status" value="1"/>
</dbReference>
<comment type="caution">
    <text evidence="5">The sequence shown here is derived from an EMBL/GenBank/DDBJ whole genome shotgun (WGS) entry which is preliminary data.</text>
</comment>
<feature type="compositionally biased region" description="Polar residues" evidence="4">
    <location>
        <begin position="158"/>
        <end position="183"/>
    </location>
</feature>
<dbReference type="InterPro" id="IPR002110">
    <property type="entry name" value="Ankyrin_rpt"/>
</dbReference>
<evidence type="ECO:0000256" key="4">
    <source>
        <dbReference type="SAM" id="MobiDB-lite"/>
    </source>
</evidence>
<feature type="compositionally biased region" description="Basic and acidic residues" evidence="4">
    <location>
        <begin position="560"/>
        <end position="585"/>
    </location>
</feature>
<keyword evidence="6" id="KW-1185">Reference proteome</keyword>
<accession>A0A428QPJ8</accession>
<sequence>MNFGGASSPSGLRPPVSSASPSGSNNTTTGRPQLWTPSSQRKVSRLYLYTTLSLDKIMAVVHAKSPDPVPGIESANKKLNSLLNKQPRWLHPRNEEDMGRRLDELALSPTRTTSSWNSINSQARSPNNSIPSLNPNPTPHLMRNNGISPTLEVPPFNQFPTQQHTPNRSVPFQQHAQNRSIPHQQARAVPNQQQNNDGVFQRFLRSTSFMSASTDCTTGTLHRLLNDYSDAYVKSVKRLVKRYTAPVTHRGTSLSPISDDEPSESTWMNDSDSPPPLPNGPDHLPGEFLLLDELFGQQPPCFEETEQHIKKSCLCRPNEQIQELAWVTVHGLSNGAQRMLQYNSEGMKVEDRDPFGNTILHLMAARGMKDHLFQALLLNPNPHILNAQNTAGQTLLHVLHRGWFYNETFLCELLRSLAQRNFDFGARDHYGRSFSHILLARDVSPDMRNFFLRICQSDTCTKRDAFNVTPTFALRPEPTFSFNRAYTQAMELDPPVSASVPEDDDDAEPYHISVVAKEARLIEFISKASERGSGSIEDSEGRNGLHCLAAATLSKSSVLHKHDLDEKGEPSDRPRRKDRTPKDLDSCTERYNLRLSLLEGLLEAEADPNHYDIHGYTPLMAFAAQLPEDDDYKVGGRILHKLVEAGADINARNRSGETALHVAVRCGRKLAVKQLVEDGASVHARDAAGRSVLDVADIKMKSLGGQDTEQYAHLEACRAWLSGQTGKAVQNPTVMQEWSVATV</sequence>
<gene>
    <name evidence="5" type="ORF">CEP54_003291</name>
</gene>
<feature type="repeat" description="ANK" evidence="3">
    <location>
        <begin position="655"/>
        <end position="687"/>
    </location>
</feature>
<dbReference type="OrthoDB" id="194358at2759"/>
<proteinExistence type="predicted"/>
<keyword evidence="2 3" id="KW-0040">ANK repeat</keyword>
<reference evidence="5 6" key="1">
    <citation type="submission" date="2017-06" db="EMBL/GenBank/DDBJ databases">
        <title>Comparative genomic analysis of Ambrosia Fusariam Clade fungi.</title>
        <authorList>
            <person name="Stajich J.E."/>
            <person name="Carrillo J."/>
            <person name="Kijimoto T."/>
            <person name="Eskalen A."/>
            <person name="O'Donnell K."/>
            <person name="Kasson M."/>
        </authorList>
    </citation>
    <scope>NUCLEOTIDE SEQUENCE [LARGE SCALE GENOMIC DNA]</scope>
    <source>
        <strain evidence="5 6">NRRL62584</strain>
    </source>
</reference>
<protein>
    <submittedName>
        <fullName evidence="5">Uncharacterized protein</fullName>
    </submittedName>
</protein>
<dbReference type="InterPro" id="IPR036770">
    <property type="entry name" value="Ankyrin_rpt-contain_sf"/>
</dbReference>
<evidence type="ECO:0000256" key="3">
    <source>
        <dbReference type="PROSITE-ProRule" id="PRU00023"/>
    </source>
</evidence>
<evidence type="ECO:0000256" key="2">
    <source>
        <dbReference type="ARBA" id="ARBA00023043"/>
    </source>
</evidence>
<dbReference type="STRING" id="1325734.A0A428QPJ8"/>
<dbReference type="PROSITE" id="PS50297">
    <property type="entry name" value="ANK_REP_REGION"/>
    <property type="match status" value="1"/>
</dbReference>
<name>A0A428QPJ8_9HYPO</name>
<dbReference type="Gene3D" id="1.25.40.20">
    <property type="entry name" value="Ankyrin repeat-containing domain"/>
    <property type="match status" value="2"/>
</dbReference>